<evidence type="ECO:0000259" key="2">
    <source>
        <dbReference type="Pfam" id="PF12172"/>
    </source>
</evidence>
<accession>A0A031LI01</accession>
<dbReference type="STRING" id="1160895.CM19_11945"/>
<keyword evidence="3" id="KW-0238">DNA-binding</keyword>
<evidence type="ECO:0000259" key="1">
    <source>
        <dbReference type="Pfam" id="PF01796"/>
    </source>
</evidence>
<dbReference type="Pfam" id="PF12172">
    <property type="entry name" value="zf-ChsH2"/>
    <property type="match status" value="1"/>
</dbReference>
<dbReference type="PANTHER" id="PTHR34075:SF6">
    <property type="entry name" value="DNA-BINDING PROTEIN"/>
    <property type="match status" value="1"/>
</dbReference>
<dbReference type="SUPFAM" id="SSF50249">
    <property type="entry name" value="Nucleic acid-binding proteins"/>
    <property type="match status" value="1"/>
</dbReference>
<evidence type="ECO:0000313" key="3">
    <source>
        <dbReference type="EMBL" id="EZQ01782.1"/>
    </source>
</evidence>
<dbReference type="InterPro" id="IPR012340">
    <property type="entry name" value="NA-bd_OB-fold"/>
</dbReference>
<feature type="domain" description="ChsH2 rubredoxin-like zinc ribbon" evidence="2">
    <location>
        <begin position="21"/>
        <end position="57"/>
    </location>
</feature>
<protein>
    <submittedName>
        <fullName evidence="3">DNA-binding protein</fullName>
    </submittedName>
</protein>
<dbReference type="InterPro" id="IPR022002">
    <property type="entry name" value="ChsH2_Znr"/>
</dbReference>
<organism evidence="3 4">
    <name type="scientific">Candidatus Acidianus copahuensis</name>
    <dbReference type="NCBI Taxonomy" id="1160895"/>
    <lineage>
        <taxon>Archaea</taxon>
        <taxon>Thermoproteota</taxon>
        <taxon>Thermoprotei</taxon>
        <taxon>Sulfolobales</taxon>
        <taxon>Sulfolobaceae</taxon>
        <taxon>Acidianus</taxon>
    </lineage>
</organism>
<dbReference type="EMBL" id="JFZT01000061">
    <property type="protein sequence ID" value="EZQ01782.1"/>
    <property type="molecule type" value="Genomic_DNA"/>
</dbReference>
<name>A0A031LI01_9CREN</name>
<dbReference type="Pfam" id="PF01796">
    <property type="entry name" value="OB_ChsH2_C"/>
    <property type="match status" value="1"/>
</dbReference>
<dbReference type="Proteomes" id="UP000024332">
    <property type="component" value="Unassembled WGS sequence"/>
</dbReference>
<keyword evidence="4" id="KW-1185">Reference proteome</keyword>
<dbReference type="InterPro" id="IPR002878">
    <property type="entry name" value="ChsH2_C"/>
</dbReference>
<dbReference type="PANTHER" id="PTHR34075">
    <property type="entry name" value="BLR3430 PROTEIN"/>
    <property type="match status" value="1"/>
</dbReference>
<dbReference type="Gene3D" id="6.10.30.10">
    <property type="match status" value="1"/>
</dbReference>
<comment type="caution">
    <text evidence="3">The sequence shown here is derived from an EMBL/GenBank/DDBJ whole genome shotgun (WGS) entry which is preliminary data.</text>
</comment>
<sequence>MEGIPLFLKYDVSIQGYERFWEGLKAGEVWTTKCKKCGTIYYPPQRDCPNCLSSDMEWIKLKENGKIMTFSIVKQKPQGFDQEDYVVGIVRNEDNVDLMCWLKGIPKVGKDVKLTTDGKRVIGVVV</sequence>
<dbReference type="GO" id="GO:0003677">
    <property type="term" value="F:DNA binding"/>
    <property type="evidence" value="ECO:0007669"/>
    <property type="project" value="UniProtKB-KW"/>
</dbReference>
<dbReference type="OrthoDB" id="9573at2157"/>
<feature type="domain" description="ChsH2 C-terminal OB-fold" evidence="1">
    <location>
        <begin position="58"/>
        <end position="116"/>
    </location>
</feature>
<evidence type="ECO:0000313" key="4">
    <source>
        <dbReference type="Proteomes" id="UP000024332"/>
    </source>
</evidence>
<dbReference type="AlphaFoldDB" id="A0A031LI01"/>
<dbReference type="RefSeq" id="WP_048100566.1">
    <property type="nucleotide sequence ID" value="NZ_JFZT01000061.1"/>
</dbReference>
<dbReference type="InterPro" id="IPR052513">
    <property type="entry name" value="Thioester_dehydratase-like"/>
</dbReference>
<reference evidence="3 4" key="1">
    <citation type="submission" date="2014-03" db="EMBL/GenBank/DDBJ databases">
        <title>Draft genome sequence of the novel thermoacidophilic archaea Acidianus copahuensis ALE1 strain, isolated from Copahue volcanic area in Neuquen Argentina.</title>
        <authorList>
            <person name="Urbieta M.S."/>
            <person name="Rascovan N."/>
            <person name="Castro C."/>
            <person name="Revale S."/>
            <person name="Giaveno M.A."/>
            <person name="Vazquez M.P."/>
            <person name="Donati E.R."/>
        </authorList>
    </citation>
    <scope>NUCLEOTIDE SEQUENCE [LARGE SCALE GENOMIC DNA]</scope>
    <source>
        <strain evidence="3 4">ALE1</strain>
    </source>
</reference>
<gene>
    <name evidence="3" type="ORF">CM19_11945</name>
</gene>
<proteinExistence type="predicted"/>